<accession>A0A1I4YQL0</accession>
<keyword evidence="1" id="KW-0812">Transmembrane</keyword>
<keyword evidence="1" id="KW-1133">Transmembrane helix</keyword>
<keyword evidence="3" id="KW-1185">Reference proteome</keyword>
<evidence type="ECO:0000313" key="2">
    <source>
        <dbReference type="EMBL" id="SFN40292.1"/>
    </source>
</evidence>
<evidence type="ECO:0000256" key="1">
    <source>
        <dbReference type="SAM" id="Phobius"/>
    </source>
</evidence>
<evidence type="ECO:0000313" key="3">
    <source>
        <dbReference type="Proteomes" id="UP000198575"/>
    </source>
</evidence>
<sequence length="103" mass="10968">MFVFQTGLRTRNPLLRLIGSLLGFLAVLAVLALGMFAFAAFVVVGAAWLLIGSLRGKTRRPPSARSTAADKDVIDGEFTVVRESDRRAVIEHSTPAASSGPRG</sequence>
<organism evidence="2 3">
    <name type="scientific">Dokdonella immobilis</name>
    <dbReference type="NCBI Taxonomy" id="578942"/>
    <lineage>
        <taxon>Bacteria</taxon>
        <taxon>Pseudomonadati</taxon>
        <taxon>Pseudomonadota</taxon>
        <taxon>Gammaproteobacteria</taxon>
        <taxon>Lysobacterales</taxon>
        <taxon>Rhodanobacteraceae</taxon>
        <taxon>Dokdonella</taxon>
    </lineage>
</organism>
<dbReference type="Proteomes" id="UP000198575">
    <property type="component" value="Unassembled WGS sequence"/>
</dbReference>
<name>A0A1I4YQL0_9GAMM</name>
<feature type="transmembrane region" description="Helical" evidence="1">
    <location>
        <begin position="20"/>
        <end position="51"/>
    </location>
</feature>
<proteinExistence type="predicted"/>
<keyword evidence="1" id="KW-0472">Membrane</keyword>
<gene>
    <name evidence="2" type="ORF">SAMN05216289_11929</name>
</gene>
<reference evidence="2 3" key="1">
    <citation type="submission" date="2016-10" db="EMBL/GenBank/DDBJ databases">
        <authorList>
            <person name="de Groot N.N."/>
        </authorList>
    </citation>
    <scope>NUCLEOTIDE SEQUENCE [LARGE SCALE GENOMIC DNA]</scope>
    <source>
        <strain evidence="2 3">CGMCC 1.7659</strain>
    </source>
</reference>
<dbReference type="EMBL" id="FOVF01000019">
    <property type="protein sequence ID" value="SFN40292.1"/>
    <property type="molecule type" value="Genomic_DNA"/>
</dbReference>
<protein>
    <submittedName>
        <fullName evidence="2">Uncharacterized protein</fullName>
    </submittedName>
</protein>
<dbReference type="RefSeq" id="WP_139224996.1">
    <property type="nucleotide sequence ID" value="NZ_FOVF01000019.1"/>
</dbReference>
<dbReference type="STRING" id="578942.SAMN05216289_11929"/>
<dbReference type="AlphaFoldDB" id="A0A1I4YQL0"/>